<dbReference type="Proteomes" id="UP000747542">
    <property type="component" value="Unassembled WGS sequence"/>
</dbReference>
<accession>A0A8J5MPU4</accession>
<keyword evidence="2" id="KW-1185">Reference proteome</keyword>
<evidence type="ECO:0000313" key="1">
    <source>
        <dbReference type="EMBL" id="KAG7159289.1"/>
    </source>
</evidence>
<dbReference type="AlphaFoldDB" id="A0A8J5MPU4"/>
<gene>
    <name evidence="1" type="ORF">Hamer_G021233</name>
</gene>
<comment type="caution">
    <text evidence="1">The sequence shown here is derived from an EMBL/GenBank/DDBJ whole genome shotgun (WGS) entry which is preliminary data.</text>
</comment>
<dbReference type="EMBL" id="JAHLQT010033646">
    <property type="protein sequence ID" value="KAG7159289.1"/>
    <property type="molecule type" value="Genomic_DNA"/>
</dbReference>
<evidence type="ECO:0000313" key="2">
    <source>
        <dbReference type="Proteomes" id="UP000747542"/>
    </source>
</evidence>
<reference evidence="1" key="1">
    <citation type="journal article" date="2021" name="Sci. Adv.">
        <title>The American lobster genome reveals insights on longevity, neural, and immune adaptations.</title>
        <authorList>
            <person name="Polinski J.M."/>
            <person name="Zimin A.V."/>
            <person name="Clark K.F."/>
            <person name="Kohn A.B."/>
            <person name="Sadowski N."/>
            <person name="Timp W."/>
            <person name="Ptitsyn A."/>
            <person name="Khanna P."/>
            <person name="Romanova D.Y."/>
            <person name="Williams P."/>
            <person name="Greenwood S.J."/>
            <person name="Moroz L.L."/>
            <person name="Walt D.R."/>
            <person name="Bodnar A.G."/>
        </authorList>
    </citation>
    <scope>NUCLEOTIDE SEQUENCE</scope>
    <source>
        <strain evidence="1">GMGI-L3</strain>
    </source>
</reference>
<organism evidence="1 2">
    <name type="scientific">Homarus americanus</name>
    <name type="common">American lobster</name>
    <dbReference type="NCBI Taxonomy" id="6706"/>
    <lineage>
        <taxon>Eukaryota</taxon>
        <taxon>Metazoa</taxon>
        <taxon>Ecdysozoa</taxon>
        <taxon>Arthropoda</taxon>
        <taxon>Crustacea</taxon>
        <taxon>Multicrustacea</taxon>
        <taxon>Malacostraca</taxon>
        <taxon>Eumalacostraca</taxon>
        <taxon>Eucarida</taxon>
        <taxon>Decapoda</taxon>
        <taxon>Pleocyemata</taxon>
        <taxon>Astacidea</taxon>
        <taxon>Nephropoidea</taxon>
        <taxon>Nephropidae</taxon>
        <taxon>Homarus</taxon>
    </lineage>
</organism>
<name>A0A8J5MPU4_HOMAM</name>
<sequence length="126" mass="14048">MWYVLGLASQGILDRHPTRYMNHNGRYVRIGGPQGFAHLLQGPTQPKNNLPRLGYSASPPAAAAAAIDAAALLYDKTSPQWWHRARDVVTSSSPLPSRFHNFSFNTPLRSSNLHIHHPLFTTEYCA</sequence>
<protein>
    <submittedName>
        <fullName evidence="1">Uncharacterized protein</fullName>
    </submittedName>
</protein>
<proteinExistence type="predicted"/>